<keyword evidence="3" id="KW-1185">Reference proteome</keyword>
<name>A0AA88PNM9_9TELE</name>
<dbReference type="AlphaFoldDB" id="A0AA88PNM9"/>
<evidence type="ECO:0000313" key="2">
    <source>
        <dbReference type="EMBL" id="KAK2887101.1"/>
    </source>
</evidence>
<accession>A0AA88PNM9</accession>
<protein>
    <submittedName>
        <fullName evidence="2">Uncharacterized protein</fullName>
    </submittedName>
</protein>
<dbReference type="EMBL" id="JAUYZG010000015">
    <property type="protein sequence ID" value="KAK2887101.1"/>
    <property type="molecule type" value="Genomic_DNA"/>
</dbReference>
<feature type="compositionally biased region" description="Basic and acidic residues" evidence="1">
    <location>
        <begin position="34"/>
        <end position="43"/>
    </location>
</feature>
<organism evidence="2 3">
    <name type="scientific">Cirrhinus molitorella</name>
    <name type="common">mud carp</name>
    <dbReference type="NCBI Taxonomy" id="172907"/>
    <lineage>
        <taxon>Eukaryota</taxon>
        <taxon>Metazoa</taxon>
        <taxon>Chordata</taxon>
        <taxon>Craniata</taxon>
        <taxon>Vertebrata</taxon>
        <taxon>Euteleostomi</taxon>
        <taxon>Actinopterygii</taxon>
        <taxon>Neopterygii</taxon>
        <taxon>Teleostei</taxon>
        <taxon>Ostariophysi</taxon>
        <taxon>Cypriniformes</taxon>
        <taxon>Cyprinidae</taxon>
        <taxon>Labeoninae</taxon>
        <taxon>Labeonini</taxon>
        <taxon>Cirrhinus</taxon>
    </lineage>
</organism>
<evidence type="ECO:0000313" key="3">
    <source>
        <dbReference type="Proteomes" id="UP001187343"/>
    </source>
</evidence>
<reference evidence="2" key="1">
    <citation type="submission" date="2023-08" db="EMBL/GenBank/DDBJ databases">
        <title>Chromosome-level Genome Assembly of mud carp (Cirrhinus molitorella).</title>
        <authorList>
            <person name="Liu H."/>
        </authorList>
    </citation>
    <scope>NUCLEOTIDE SEQUENCE</scope>
    <source>
        <strain evidence="2">Prfri</strain>
        <tissue evidence="2">Muscle</tissue>
    </source>
</reference>
<feature type="region of interest" description="Disordered" evidence="1">
    <location>
        <begin position="1"/>
        <end position="56"/>
    </location>
</feature>
<comment type="caution">
    <text evidence="2">The sequence shown here is derived from an EMBL/GenBank/DDBJ whole genome shotgun (WGS) entry which is preliminary data.</text>
</comment>
<evidence type="ECO:0000256" key="1">
    <source>
        <dbReference type="SAM" id="MobiDB-lite"/>
    </source>
</evidence>
<gene>
    <name evidence="2" type="ORF">Q8A67_015329</name>
</gene>
<sequence>MGEAGSVKQVRTSRRLARHTAQGKTDNLALTDKLSSKGEEKHSSLTAVGHRGSSHQRFEAQPVRLRCQEEHLCGSADYQKLDGFIFSLHCFR</sequence>
<dbReference type="Proteomes" id="UP001187343">
    <property type="component" value="Unassembled WGS sequence"/>
</dbReference>
<proteinExistence type="predicted"/>